<gene>
    <name evidence="6" type="ORF">DS742_28075</name>
</gene>
<dbReference type="Pfam" id="PF00753">
    <property type="entry name" value="Lactamase_B"/>
    <property type="match status" value="1"/>
</dbReference>
<dbReference type="SUPFAM" id="SSF56281">
    <property type="entry name" value="Metallo-hydrolase/oxidoreductase"/>
    <property type="match status" value="1"/>
</dbReference>
<keyword evidence="2" id="KW-0479">Metal-binding</keyword>
<dbReference type="SMART" id="SM00849">
    <property type="entry name" value="Lactamase_B"/>
    <property type="match status" value="1"/>
</dbReference>
<organism evidence="6 7">
    <name type="scientific">Lacrimispora amygdalina</name>
    <dbReference type="NCBI Taxonomy" id="253257"/>
    <lineage>
        <taxon>Bacteria</taxon>
        <taxon>Bacillati</taxon>
        <taxon>Bacillota</taxon>
        <taxon>Clostridia</taxon>
        <taxon>Lachnospirales</taxon>
        <taxon>Lachnospiraceae</taxon>
        <taxon>Lacrimispora</taxon>
    </lineage>
</organism>
<dbReference type="PANTHER" id="PTHR46233:SF3">
    <property type="entry name" value="HYDROXYACYLGLUTATHIONE HYDROLASE GLOC"/>
    <property type="match status" value="1"/>
</dbReference>
<feature type="domain" description="Metallo-beta-lactamase" evidence="5">
    <location>
        <begin position="11"/>
        <end position="201"/>
    </location>
</feature>
<evidence type="ECO:0000313" key="7">
    <source>
        <dbReference type="Proteomes" id="UP000260680"/>
    </source>
</evidence>
<dbReference type="InterPro" id="IPR051453">
    <property type="entry name" value="MBL_Glyoxalase_II"/>
</dbReference>
<dbReference type="GO" id="GO:0016787">
    <property type="term" value="F:hydrolase activity"/>
    <property type="evidence" value="ECO:0007669"/>
    <property type="project" value="UniProtKB-KW"/>
</dbReference>
<comment type="cofactor">
    <cofactor evidence="1">
        <name>Zn(2+)</name>
        <dbReference type="ChEBI" id="CHEBI:29105"/>
    </cofactor>
</comment>
<keyword evidence="4" id="KW-0862">Zinc</keyword>
<proteinExistence type="predicted"/>
<name>A0A3E2N3Q5_9FIRM</name>
<dbReference type="Proteomes" id="UP000260680">
    <property type="component" value="Unassembled WGS sequence"/>
</dbReference>
<dbReference type="PANTHER" id="PTHR46233">
    <property type="entry name" value="HYDROXYACYLGLUTATHIONE HYDROLASE GLOC"/>
    <property type="match status" value="1"/>
</dbReference>
<evidence type="ECO:0000256" key="3">
    <source>
        <dbReference type="ARBA" id="ARBA00022801"/>
    </source>
</evidence>
<reference evidence="6 7" key="1">
    <citation type="submission" date="2018-07" db="EMBL/GenBank/DDBJ databases">
        <title>New species, Clostridium PI-S10-A1B.</title>
        <authorList>
            <person name="Krishna G."/>
            <person name="Summeta K."/>
            <person name="Shikha S."/>
            <person name="Prabhu P.B."/>
            <person name="Suresh K."/>
        </authorList>
    </citation>
    <scope>NUCLEOTIDE SEQUENCE [LARGE SCALE GENOMIC DNA]</scope>
    <source>
        <strain evidence="6 7">PI-S10-A1B</strain>
    </source>
</reference>
<dbReference type="AlphaFoldDB" id="A0A3E2N3Q5"/>
<evidence type="ECO:0000256" key="1">
    <source>
        <dbReference type="ARBA" id="ARBA00001947"/>
    </source>
</evidence>
<dbReference type="OrthoDB" id="9802248at2"/>
<dbReference type="EMBL" id="QOHO01000136">
    <property type="protein sequence ID" value="RFZ75613.1"/>
    <property type="molecule type" value="Genomic_DNA"/>
</dbReference>
<comment type="caution">
    <text evidence="6">The sequence shown here is derived from an EMBL/GenBank/DDBJ whole genome shotgun (WGS) entry which is preliminary data.</text>
</comment>
<keyword evidence="3" id="KW-0378">Hydrolase</keyword>
<dbReference type="GO" id="GO:0046872">
    <property type="term" value="F:metal ion binding"/>
    <property type="evidence" value="ECO:0007669"/>
    <property type="project" value="UniProtKB-KW"/>
</dbReference>
<dbReference type="RefSeq" id="WP_117420202.1">
    <property type="nucleotide sequence ID" value="NZ_QOHO01000136.1"/>
</dbReference>
<dbReference type="Gene3D" id="3.60.15.10">
    <property type="entry name" value="Ribonuclease Z/Hydroxyacylglutathione hydrolase-like"/>
    <property type="match status" value="1"/>
</dbReference>
<evidence type="ECO:0000313" key="6">
    <source>
        <dbReference type="EMBL" id="RFZ75613.1"/>
    </source>
</evidence>
<protein>
    <submittedName>
        <fullName evidence="6">MBL fold metallo-hydrolase</fullName>
    </submittedName>
</protein>
<evidence type="ECO:0000256" key="2">
    <source>
        <dbReference type="ARBA" id="ARBA00022723"/>
    </source>
</evidence>
<evidence type="ECO:0000256" key="4">
    <source>
        <dbReference type="ARBA" id="ARBA00022833"/>
    </source>
</evidence>
<dbReference type="InterPro" id="IPR036866">
    <property type="entry name" value="RibonucZ/Hydroxyglut_hydro"/>
</dbReference>
<evidence type="ECO:0000259" key="5">
    <source>
        <dbReference type="SMART" id="SM00849"/>
    </source>
</evidence>
<dbReference type="InterPro" id="IPR001279">
    <property type="entry name" value="Metallo-B-lactamas"/>
</dbReference>
<accession>A0A3E2N3Q5</accession>
<sequence>MSVIERIQCGNGNCYLVYEGSNAILVDTSRTRFRERILQACKKKKVTLIVLTHGHVDHIQNAAFLSKELNAPIAMHKADYALSQNNMLEPLTAHTLLGKLVLALSIKSFQQDEIEAFEPEVYLREGNSLEHYGINATVIELPGHTNGSIGLIVDETDIIVGDALMNLFYPSRSKLYGDRDMMEKSVKKLSDYKHVRIHFGHGKSVTNKNW</sequence>